<keyword evidence="2" id="KW-0614">Plasmid</keyword>
<evidence type="ECO:0000256" key="1">
    <source>
        <dbReference type="SAM" id="Phobius"/>
    </source>
</evidence>
<gene>
    <name evidence="2" type="ORF">IAG43_33005</name>
</gene>
<keyword evidence="1" id="KW-1133">Transmembrane helix</keyword>
<dbReference type="EMBL" id="CP060826">
    <property type="protein sequence ID" value="QNP67932.1"/>
    <property type="molecule type" value="Genomic_DNA"/>
</dbReference>
<evidence type="ECO:0000313" key="3">
    <source>
        <dbReference type="Proteomes" id="UP000516230"/>
    </source>
</evidence>
<reference evidence="2 3" key="1">
    <citation type="submission" date="2020-08" db="EMBL/GenBank/DDBJ databases">
        <title>A novel species.</title>
        <authorList>
            <person name="Gao J."/>
        </authorList>
    </citation>
    <scope>NUCLEOTIDE SEQUENCE [LARGE SCALE GENOMIC DNA]</scope>
    <source>
        <strain evidence="2 3">CRPJ-33</strain>
        <plasmid evidence="2 3">unnamed2</plasmid>
    </source>
</reference>
<protein>
    <submittedName>
        <fullName evidence="2">Uncharacterized protein</fullName>
    </submittedName>
</protein>
<feature type="transmembrane region" description="Helical" evidence="1">
    <location>
        <begin position="6"/>
        <end position="30"/>
    </location>
</feature>
<organism evidence="2 3">
    <name type="scientific">Streptomyces genisteinicus</name>
    <dbReference type="NCBI Taxonomy" id="2768068"/>
    <lineage>
        <taxon>Bacteria</taxon>
        <taxon>Bacillati</taxon>
        <taxon>Actinomycetota</taxon>
        <taxon>Actinomycetes</taxon>
        <taxon>Kitasatosporales</taxon>
        <taxon>Streptomycetaceae</taxon>
        <taxon>Streptomyces</taxon>
    </lineage>
</organism>
<keyword evidence="1" id="KW-0812">Transmembrane</keyword>
<dbReference type="AlphaFoldDB" id="A0A7H0I566"/>
<proteinExistence type="predicted"/>
<dbReference type="KEGG" id="sgj:IAG43_33005"/>
<keyword evidence="3" id="KW-1185">Reference proteome</keyword>
<evidence type="ECO:0000313" key="2">
    <source>
        <dbReference type="EMBL" id="QNP67932.1"/>
    </source>
</evidence>
<accession>A0A7H0I566</accession>
<dbReference type="Proteomes" id="UP000516230">
    <property type="component" value="Plasmid unnamed2"/>
</dbReference>
<keyword evidence="1" id="KW-0472">Membrane</keyword>
<name>A0A7H0I566_9ACTN</name>
<sequence length="65" mass="7566">MLDFLLVAALGVWLLIALLLFGIVIAPAVWSRRPARRAQALRVMRELRHWLPRLLPGLPGRFRRR</sequence>
<geneLocation type="plasmid" evidence="2 3">
    <name>unnamed2</name>
</geneLocation>